<evidence type="ECO:0000256" key="1">
    <source>
        <dbReference type="ARBA" id="ARBA00004651"/>
    </source>
</evidence>
<keyword evidence="3" id="KW-0813">Transport</keyword>
<evidence type="ECO:0000256" key="7">
    <source>
        <dbReference type="ARBA" id="ARBA00023136"/>
    </source>
</evidence>
<sequence>MDLGDDRATSGRLRRWTARPVVRDSLGVALATGAYGTSFGAVALAGGLDVWQAMGLSLLMFSGGSQFGLVGVIAGGGSPWSGVATAVLLGARNAFYGLRLSRVLELRGWRRALAAQVVIDESSAMSMARADRSEERTGFYVTGVGVYLLWNLGTLVGALGASALSDPRVLGLDAAAPAAFVALLGPRLRDRSTWAVALAGAALAVATTPVLPPGLPVLVAGLFALVVGLWPRRGGGEATR</sequence>
<dbReference type="AlphaFoldDB" id="A0A917SQ15"/>
<evidence type="ECO:0000256" key="5">
    <source>
        <dbReference type="ARBA" id="ARBA00022692"/>
    </source>
</evidence>
<dbReference type="GO" id="GO:0005886">
    <property type="term" value="C:plasma membrane"/>
    <property type="evidence" value="ECO:0007669"/>
    <property type="project" value="UniProtKB-SubCell"/>
</dbReference>
<dbReference type="Pfam" id="PF03591">
    <property type="entry name" value="AzlC"/>
    <property type="match status" value="1"/>
</dbReference>
<keyword evidence="6 8" id="KW-1133">Transmembrane helix</keyword>
<evidence type="ECO:0000256" key="2">
    <source>
        <dbReference type="ARBA" id="ARBA00010735"/>
    </source>
</evidence>
<feature type="transmembrane region" description="Helical" evidence="8">
    <location>
        <begin position="21"/>
        <end position="47"/>
    </location>
</feature>
<evidence type="ECO:0000313" key="10">
    <source>
        <dbReference type="Proteomes" id="UP000655208"/>
    </source>
</evidence>
<name>A0A917SQ15_9ACTN</name>
<dbReference type="GO" id="GO:1903785">
    <property type="term" value="P:L-valine transmembrane transport"/>
    <property type="evidence" value="ECO:0007669"/>
    <property type="project" value="TreeGrafter"/>
</dbReference>
<dbReference type="PANTHER" id="PTHR34979">
    <property type="entry name" value="INNER MEMBRANE PROTEIN YGAZ"/>
    <property type="match status" value="1"/>
</dbReference>
<feature type="transmembrane region" description="Helical" evidence="8">
    <location>
        <begin position="214"/>
        <end position="231"/>
    </location>
</feature>
<gene>
    <name evidence="9" type="ORF">GCM10011594_11360</name>
</gene>
<feature type="transmembrane region" description="Helical" evidence="8">
    <location>
        <begin position="139"/>
        <end position="163"/>
    </location>
</feature>
<evidence type="ECO:0000256" key="8">
    <source>
        <dbReference type="SAM" id="Phobius"/>
    </source>
</evidence>
<comment type="similarity">
    <text evidence="2">Belongs to the AzlC family.</text>
</comment>
<keyword evidence="5 8" id="KW-0812">Transmembrane</keyword>
<evidence type="ECO:0000256" key="6">
    <source>
        <dbReference type="ARBA" id="ARBA00022989"/>
    </source>
</evidence>
<comment type="subcellular location">
    <subcellularLocation>
        <location evidence="1">Cell membrane</location>
        <topology evidence="1">Multi-pass membrane protein</topology>
    </subcellularLocation>
</comment>
<dbReference type="EMBL" id="BMNA01000002">
    <property type="protein sequence ID" value="GGL93257.1"/>
    <property type="molecule type" value="Genomic_DNA"/>
</dbReference>
<protein>
    <submittedName>
        <fullName evidence="9">Branched-chain amino acid ABC transporter permease</fullName>
    </submittedName>
</protein>
<evidence type="ECO:0000256" key="4">
    <source>
        <dbReference type="ARBA" id="ARBA00022475"/>
    </source>
</evidence>
<dbReference type="RefSeq" id="WP_229673949.1">
    <property type="nucleotide sequence ID" value="NZ_BMNA01000002.1"/>
</dbReference>
<reference evidence="9" key="1">
    <citation type="journal article" date="2014" name="Int. J. Syst. Evol. Microbiol.">
        <title>Complete genome sequence of Corynebacterium casei LMG S-19264T (=DSM 44701T), isolated from a smear-ripened cheese.</title>
        <authorList>
            <consortium name="US DOE Joint Genome Institute (JGI-PGF)"/>
            <person name="Walter F."/>
            <person name="Albersmeier A."/>
            <person name="Kalinowski J."/>
            <person name="Ruckert C."/>
        </authorList>
    </citation>
    <scope>NUCLEOTIDE SEQUENCE</scope>
    <source>
        <strain evidence="9">CGMCC 4.7308</strain>
    </source>
</reference>
<keyword evidence="4" id="KW-1003">Cell membrane</keyword>
<dbReference type="PANTHER" id="PTHR34979:SF1">
    <property type="entry name" value="INNER MEMBRANE PROTEIN YGAZ"/>
    <property type="match status" value="1"/>
</dbReference>
<proteinExistence type="inferred from homology"/>
<evidence type="ECO:0000256" key="3">
    <source>
        <dbReference type="ARBA" id="ARBA00022448"/>
    </source>
</evidence>
<dbReference type="Proteomes" id="UP000655208">
    <property type="component" value="Unassembled WGS sequence"/>
</dbReference>
<reference evidence="9" key="2">
    <citation type="submission" date="2020-09" db="EMBL/GenBank/DDBJ databases">
        <authorList>
            <person name="Sun Q."/>
            <person name="Zhou Y."/>
        </authorList>
    </citation>
    <scope>NUCLEOTIDE SEQUENCE</scope>
    <source>
        <strain evidence="9">CGMCC 4.7308</strain>
    </source>
</reference>
<keyword evidence="10" id="KW-1185">Reference proteome</keyword>
<keyword evidence="7 8" id="KW-0472">Membrane</keyword>
<feature type="transmembrane region" description="Helical" evidence="8">
    <location>
        <begin position="67"/>
        <end position="91"/>
    </location>
</feature>
<dbReference type="InterPro" id="IPR011606">
    <property type="entry name" value="Brnchd-chn_aa_trnsp_permease"/>
</dbReference>
<comment type="caution">
    <text evidence="9">The sequence shown here is derived from an EMBL/GenBank/DDBJ whole genome shotgun (WGS) entry which is preliminary data.</text>
</comment>
<organism evidence="9 10">
    <name type="scientific">Nakamurella endophytica</name>
    <dbReference type="NCBI Taxonomy" id="1748367"/>
    <lineage>
        <taxon>Bacteria</taxon>
        <taxon>Bacillati</taxon>
        <taxon>Actinomycetota</taxon>
        <taxon>Actinomycetes</taxon>
        <taxon>Nakamurellales</taxon>
        <taxon>Nakamurellaceae</taxon>
        <taxon>Nakamurella</taxon>
    </lineage>
</organism>
<evidence type="ECO:0000313" key="9">
    <source>
        <dbReference type="EMBL" id="GGL93257.1"/>
    </source>
</evidence>
<accession>A0A917SQ15</accession>